<protein>
    <submittedName>
        <fullName evidence="2">Rifin</fullName>
    </submittedName>
</protein>
<dbReference type="InterPro" id="IPR006373">
    <property type="entry name" value="VSA_Rifin"/>
</dbReference>
<evidence type="ECO:0000313" key="3">
    <source>
        <dbReference type="Proteomes" id="UP000027581"/>
    </source>
</evidence>
<gene>
    <name evidence="2" type="primary">RIF</name>
    <name evidence="2" type="ORF">PRCDC_0000100</name>
</gene>
<keyword evidence="1" id="KW-0472">Membrane</keyword>
<organism evidence="2 3">
    <name type="scientific">Plasmodium reichenowi</name>
    <dbReference type="NCBI Taxonomy" id="5854"/>
    <lineage>
        <taxon>Eukaryota</taxon>
        <taxon>Sar</taxon>
        <taxon>Alveolata</taxon>
        <taxon>Apicomplexa</taxon>
        <taxon>Aconoidasida</taxon>
        <taxon>Haemosporida</taxon>
        <taxon>Plasmodiidae</taxon>
        <taxon>Plasmodium</taxon>
        <taxon>Plasmodium (Laverania)</taxon>
    </lineage>
</organism>
<reference evidence="2" key="1">
    <citation type="submission" date="2014-01" db="EMBL/GenBank/DDBJ databases">
        <authorList>
            <person name="Aslett M."/>
        </authorList>
    </citation>
    <scope>NUCLEOTIDE SEQUENCE</scope>
    <source>
        <strain evidence="2">CDC</strain>
    </source>
</reference>
<evidence type="ECO:0000313" key="2">
    <source>
        <dbReference type="EMBL" id="CDO61539.1"/>
    </source>
</evidence>
<evidence type="ECO:0000256" key="1">
    <source>
        <dbReference type="SAM" id="Phobius"/>
    </source>
</evidence>
<keyword evidence="1" id="KW-0812">Transmembrane</keyword>
<proteinExistence type="predicted"/>
<dbReference type="Pfam" id="PF02009">
    <property type="entry name" value="RIFIN"/>
    <property type="match status" value="1"/>
</dbReference>
<dbReference type="Proteomes" id="UP000027581">
    <property type="component" value="Unassembled WGS sequence"/>
</dbReference>
<keyword evidence="1" id="KW-1133">Transmembrane helix</keyword>
<dbReference type="VEuPathDB" id="PlasmoDB:PRCDC_0000100"/>
<keyword evidence="3" id="KW-1185">Reference proteome</keyword>
<reference evidence="2" key="2">
    <citation type="submission" date="2014-05" db="EMBL/GenBank/DDBJ databases">
        <title>The genome sequences of chimpanzee malaria parasites reveal the path to human adaptation.</title>
        <authorList>
            <person name="Otto T.D."/>
            <person name="Rayner J.C."/>
            <person name="Boehme U."/>
            <person name="Pain A."/>
            <person name="Spottiswoode N."/>
            <person name="Sanders M."/>
            <person name="Quail M."/>
            <person name="Ollomo B."/>
            <person name="Renaud F."/>
            <person name="Thomas A.W."/>
            <person name="Prugnolle F."/>
            <person name="Conway D.J."/>
            <person name="Newbold C."/>
            <person name="Berriman M."/>
        </authorList>
    </citation>
    <scope>NUCLEOTIDE SEQUENCE [LARGE SCALE GENOMIC DNA]</scope>
    <source>
        <strain evidence="2">CDC</strain>
    </source>
</reference>
<dbReference type="EMBL" id="HG810420">
    <property type="protein sequence ID" value="CDO61539.1"/>
    <property type="molecule type" value="Genomic_DNA"/>
</dbReference>
<feature type="non-terminal residue" evidence="2">
    <location>
        <position position="1"/>
    </location>
</feature>
<accession>A0A060RLU7</accession>
<feature type="transmembrane region" description="Helical" evidence="1">
    <location>
        <begin position="179"/>
        <end position="201"/>
    </location>
</feature>
<name>A0A060RLU7_PLARE</name>
<sequence length="221" mass="24130">VINIWKNVALDVGIKEAIAAGTADIAAAGVKAGIEAGNNAVIAGIKSTYSVDELGGTLLKSFFTSTPYKNVTNITQAVYEQYFEKCTYDPLTKVRFLYGGGNRHIPICRSVWQQTQAVSKTKKGISEMEGIRTAVETMVSDAEGYAKVAAEAARESAINTVKAREAGVINTIFMSKQTAIIASVVAILIIVLIMVIIYLILRYRRKKKMKKKAQYTKLLNE</sequence>
<dbReference type="AlphaFoldDB" id="A0A060RLU7"/>